<dbReference type="HOGENOM" id="CLU_2938961_0_0_9"/>
<dbReference type="RefSeq" id="WP_013483607.1">
    <property type="nucleotide sequence ID" value="NC_014824.1"/>
</dbReference>
<evidence type="ECO:0000313" key="2">
    <source>
        <dbReference type="Proteomes" id="UP000006919"/>
    </source>
</evidence>
<dbReference type="KEGG" id="ral:Rumal_3618"/>
<dbReference type="AlphaFoldDB" id="E6UK62"/>
<organism evidence="1 2">
    <name type="scientific">Ruminococcus albus (strain ATCC 27210 / DSM 20455 / JCM 14654 / NCDO 2250 / 7)</name>
    <dbReference type="NCBI Taxonomy" id="697329"/>
    <lineage>
        <taxon>Bacteria</taxon>
        <taxon>Bacillati</taxon>
        <taxon>Bacillota</taxon>
        <taxon>Clostridia</taxon>
        <taxon>Eubacteriales</taxon>
        <taxon>Oscillospiraceae</taxon>
        <taxon>Ruminococcus</taxon>
    </lineage>
</organism>
<sequence>MAKEKEMQKQRKDKVIRARVTEEEHEAFMELAKKNGYDSASSFIRSLIIEHTNDKEKSES</sequence>
<proteinExistence type="predicted"/>
<protein>
    <submittedName>
        <fullName evidence="1">Uncharacterized protein</fullName>
    </submittedName>
</protein>
<dbReference type="OrthoDB" id="1828837at2"/>
<keyword evidence="1" id="KW-0614">Plasmid</keyword>
<dbReference type="EMBL" id="CP002404">
    <property type="protein sequence ID" value="ADU24058.1"/>
    <property type="molecule type" value="Genomic_DNA"/>
</dbReference>
<reference evidence="2" key="1">
    <citation type="journal article" date="2011" name="J. Bacteriol.">
        <title>Complete genome of the cellulolytic ruminal bacterium Ruminococcus albus 7.</title>
        <authorList>
            <person name="Suen G."/>
            <person name="Stevenson D.M."/>
            <person name="Bruce D.C."/>
            <person name="Chertkov O."/>
            <person name="Copeland A."/>
            <person name="Cheng J.F."/>
            <person name="Detter C."/>
            <person name="Detter J.C."/>
            <person name="Goodwin L.A."/>
            <person name="Han C.S."/>
            <person name="Hauser L.J."/>
            <person name="Ivanova N.N."/>
            <person name="Kyrpides N.C."/>
            <person name="Land M.L."/>
            <person name="Lapidus A."/>
            <person name="Lucas S."/>
            <person name="Ovchinnikova G."/>
            <person name="Pitluck S."/>
            <person name="Tapia R."/>
            <person name="Woyke T."/>
            <person name="Boyum J."/>
            <person name="Mead D."/>
            <person name="Weimer P.J."/>
        </authorList>
    </citation>
    <scope>NUCLEOTIDE SEQUENCE [LARGE SCALE GENOMIC DNA]</scope>
    <source>
        <strain evidence="2">ATCC 27210 / DSM 20455 / JCM 14654 / NCDO 2250 / 7</strain>
        <plasmid evidence="2">pRUMAL01</plasmid>
    </source>
</reference>
<accession>E6UK62</accession>
<geneLocation type="plasmid" evidence="1 2">
    <name>pRUMAL01</name>
</geneLocation>
<gene>
    <name evidence="1" type="ordered locus">Rumal_3618</name>
</gene>
<name>E6UK62_RUMA7</name>
<evidence type="ECO:0000313" key="1">
    <source>
        <dbReference type="EMBL" id="ADU24058.1"/>
    </source>
</evidence>
<dbReference type="Proteomes" id="UP000006919">
    <property type="component" value="Plasmid pRUMAL01"/>
</dbReference>